<protein>
    <submittedName>
        <fullName evidence="1">Uncharacterized protein</fullName>
    </submittedName>
</protein>
<sequence length="41" mass="4576">MFQKNAVIVRFNFSAFDNANKLNINFCLQVTLVNALALCVA</sequence>
<name>A0A0E9Y035_ANGAN</name>
<organism evidence="1">
    <name type="scientific">Anguilla anguilla</name>
    <name type="common">European freshwater eel</name>
    <name type="synonym">Muraena anguilla</name>
    <dbReference type="NCBI Taxonomy" id="7936"/>
    <lineage>
        <taxon>Eukaryota</taxon>
        <taxon>Metazoa</taxon>
        <taxon>Chordata</taxon>
        <taxon>Craniata</taxon>
        <taxon>Vertebrata</taxon>
        <taxon>Euteleostomi</taxon>
        <taxon>Actinopterygii</taxon>
        <taxon>Neopterygii</taxon>
        <taxon>Teleostei</taxon>
        <taxon>Anguilliformes</taxon>
        <taxon>Anguillidae</taxon>
        <taxon>Anguilla</taxon>
    </lineage>
</organism>
<evidence type="ECO:0000313" key="1">
    <source>
        <dbReference type="EMBL" id="JAI07476.1"/>
    </source>
</evidence>
<dbReference type="EMBL" id="GBXM01001102">
    <property type="protein sequence ID" value="JAI07476.1"/>
    <property type="molecule type" value="Transcribed_RNA"/>
</dbReference>
<reference evidence="1" key="1">
    <citation type="submission" date="2014-11" db="EMBL/GenBank/DDBJ databases">
        <authorList>
            <person name="Amaro Gonzalez C."/>
        </authorList>
    </citation>
    <scope>NUCLEOTIDE SEQUENCE</scope>
</reference>
<reference evidence="1" key="2">
    <citation type="journal article" date="2015" name="Fish Shellfish Immunol.">
        <title>Early steps in the European eel (Anguilla anguilla)-Vibrio vulnificus interaction in the gills: Role of the RtxA13 toxin.</title>
        <authorList>
            <person name="Callol A."/>
            <person name="Pajuelo D."/>
            <person name="Ebbesson L."/>
            <person name="Teles M."/>
            <person name="MacKenzie S."/>
            <person name="Amaro C."/>
        </authorList>
    </citation>
    <scope>NUCLEOTIDE SEQUENCE</scope>
</reference>
<accession>A0A0E9Y035</accession>
<proteinExistence type="predicted"/>
<dbReference type="AlphaFoldDB" id="A0A0E9Y035"/>